<name>A0A2S8FAA9_9BACT</name>
<sequence length="246" mass="27909">MEFLEVPLFDTDLFKLLVRFGLNLFFLSLIVVFGIYPSQRQREFAFTAVMLNIVVFFICFTMKKLELDLGLALGLFAVFGVLRYRTDSIRPKEMTYLFIVIGIAVINSLANKKTSYAEVILVNSVIFASTMLKERVVGLAAKNGKPEVSKDPEETSANGNGKEKEKEKDKENGKSSKKDKLPKYTIEYDRLEWLGDTHRETLLADLRQRTGLDVAQFEIKSIDLPNNKATLTIWVQPANPPQDSET</sequence>
<evidence type="ECO:0000313" key="4">
    <source>
        <dbReference type="Proteomes" id="UP000240009"/>
    </source>
</evidence>
<proteinExistence type="predicted"/>
<feature type="compositionally biased region" description="Basic and acidic residues" evidence="1">
    <location>
        <begin position="161"/>
        <end position="178"/>
    </location>
</feature>
<feature type="compositionally biased region" description="Basic and acidic residues" evidence="1">
    <location>
        <begin position="144"/>
        <end position="153"/>
    </location>
</feature>
<organism evidence="3 4">
    <name type="scientific">Blastopirellula marina</name>
    <dbReference type="NCBI Taxonomy" id="124"/>
    <lineage>
        <taxon>Bacteria</taxon>
        <taxon>Pseudomonadati</taxon>
        <taxon>Planctomycetota</taxon>
        <taxon>Planctomycetia</taxon>
        <taxon>Pirellulales</taxon>
        <taxon>Pirellulaceae</taxon>
        <taxon>Blastopirellula</taxon>
    </lineage>
</organism>
<feature type="transmembrane region" description="Helical" evidence="2">
    <location>
        <begin position="69"/>
        <end position="86"/>
    </location>
</feature>
<reference evidence="3 4" key="1">
    <citation type="submission" date="2018-02" db="EMBL/GenBank/DDBJ databases">
        <title>Comparative genomes isolates from brazilian mangrove.</title>
        <authorList>
            <person name="Araujo J.E."/>
            <person name="Taketani R.G."/>
            <person name="Silva M.C.P."/>
            <person name="Loureco M.V."/>
            <person name="Andreote F.D."/>
        </authorList>
    </citation>
    <scope>NUCLEOTIDE SEQUENCE [LARGE SCALE GENOMIC DNA]</scope>
    <source>
        <strain evidence="3 4">HEX-2 MGV</strain>
    </source>
</reference>
<dbReference type="Proteomes" id="UP000240009">
    <property type="component" value="Unassembled WGS sequence"/>
</dbReference>
<feature type="transmembrane region" description="Helical" evidence="2">
    <location>
        <begin position="93"/>
        <end position="110"/>
    </location>
</feature>
<dbReference type="Pfam" id="PF16316">
    <property type="entry name" value="DUF4956"/>
    <property type="match status" value="1"/>
</dbReference>
<feature type="region of interest" description="Disordered" evidence="1">
    <location>
        <begin position="143"/>
        <end position="178"/>
    </location>
</feature>
<dbReference type="AlphaFoldDB" id="A0A2S8FAA9"/>
<feature type="transmembrane region" description="Helical" evidence="2">
    <location>
        <begin position="44"/>
        <end position="63"/>
    </location>
</feature>
<comment type="caution">
    <text evidence="3">The sequence shown here is derived from an EMBL/GenBank/DDBJ whole genome shotgun (WGS) entry which is preliminary data.</text>
</comment>
<evidence type="ECO:0000256" key="1">
    <source>
        <dbReference type="SAM" id="MobiDB-lite"/>
    </source>
</evidence>
<keyword evidence="2" id="KW-1133">Transmembrane helix</keyword>
<evidence type="ECO:0000256" key="2">
    <source>
        <dbReference type="SAM" id="Phobius"/>
    </source>
</evidence>
<evidence type="ECO:0000313" key="3">
    <source>
        <dbReference type="EMBL" id="PQO29106.1"/>
    </source>
</evidence>
<gene>
    <name evidence="3" type="ORF">C5Y96_15230</name>
</gene>
<dbReference type="OrthoDB" id="154078at2"/>
<accession>A0A2S8FAA9</accession>
<dbReference type="RefSeq" id="WP_105354981.1">
    <property type="nucleotide sequence ID" value="NZ_PUIA01000042.1"/>
</dbReference>
<keyword evidence="2" id="KW-0472">Membrane</keyword>
<dbReference type="InterPro" id="IPR032531">
    <property type="entry name" value="DUF4956"/>
</dbReference>
<feature type="transmembrane region" description="Helical" evidence="2">
    <location>
        <begin position="20"/>
        <end position="37"/>
    </location>
</feature>
<protein>
    <submittedName>
        <fullName evidence="3">DUF4956 domain-containing protein</fullName>
    </submittedName>
</protein>
<keyword evidence="2" id="KW-0812">Transmembrane</keyword>
<dbReference type="EMBL" id="PUIA01000042">
    <property type="protein sequence ID" value="PQO29106.1"/>
    <property type="molecule type" value="Genomic_DNA"/>
</dbReference>